<comment type="subcellular location">
    <subcellularLocation>
        <location evidence="1">Endoplasmic reticulum</location>
    </subcellularLocation>
</comment>
<feature type="transmembrane region" description="Helical" evidence="9">
    <location>
        <begin position="20"/>
        <end position="41"/>
    </location>
</feature>
<keyword evidence="4" id="KW-0479">Metal-binding</keyword>
<dbReference type="Gene3D" id="3.10.120.10">
    <property type="entry name" value="Cytochrome b5-like heme/steroid binding domain"/>
    <property type="match status" value="1"/>
</dbReference>
<name>A0ABP0U3Y8_9BRYO</name>
<keyword evidence="3" id="KW-0754">Steroid-binding</keyword>
<sequence>MAVLQDALDFIPRYTGLTPVTFFTVVALVMGIYYLITSMLAPPPPPVKRSVVLPLPPPVQLGEVTLEELAAYNGSDPQKPLLMAIKAQIYDVSQSRAFYGPGGPYALFAGKDASRALAKMSFEDSDLTGDIEGLSPYELEALTDWEYKFMSKYVKVGVIKPSAPDSVDGEAPAAEFEPVKSEAPVESDAPIESETEKVVEAEPTAESHPVA</sequence>
<keyword evidence="2" id="KW-0349">Heme</keyword>
<accession>A0ABP0U3Y8</accession>
<evidence type="ECO:0000256" key="8">
    <source>
        <dbReference type="SAM" id="MobiDB-lite"/>
    </source>
</evidence>
<dbReference type="InterPro" id="IPR050577">
    <property type="entry name" value="MAPR/NEUFC/NENF-like"/>
</dbReference>
<evidence type="ECO:0000313" key="12">
    <source>
        <dbReference type="Proteomes" id="UP001497512"/>
    </source>
</evidence>
<evidence type="ECO:0000256" key="1">
    <source>
        <dbReference type="ARBA" id="ARBA00004240"/>
    </source>
</evidence>
<evidence type="ECO:0000256" key="9">
    <source>
        <dbReference type="SAM" id="Phobius"/>
    </source>
</evidence>
<dbReference type="PANTHER" id="PTHR10281">
    <property type="entry name" value="MEMBRANE-ASSOCIATED PROGESTERONE RECEPTOR COMPONENT-RELATED"/>
    <property type="match status" value="1"/>
</dbReference>
<keyword evidence="3" id="KW-0446">Lipid-binding</keyword>
<keyword evidence="9" id="KW-0812">Transmembrane</keyword>
<evidence type="ECO:0000256" key="3">
    <source>
        <dbReference type="ARBA" id="ARBA00022665"/>
    </source>
</evidence>
<dbReference type="Pfam" id="PF00173">
    <property type="entry name" value="Cyt-b5"/>
    <property type="match status" value="1"/>
</dbReference>
<keyword evidence="12" id="KW-1185">Reference proteome</keyword>
<evidence type="ECO:0000256" key="7">
    <source>
        <dbReference type="ARBA" id="ARBA00038357"/>
    </source>
</evidence>
<feature type="domain" description="Cytochrome b5 heme-binding" evidence="10">
    <location>
        <begin position="64"/>
        <end position="160"/>
    </location>
</feature>
<gene>
    <name evidence="11" type="ORF">CSSPTR1EN2_LOCUS9872</name>
</gene>
<keyword evidence="6" id="KW-0408">Iron</keyword>
<organism evidence="11 12">
    <name type="scientific">Sphagnum troendelagicum</name>
    <dbReference type="NCBI Taxonomy" id="128251"/>
    <lineage>
        <taxon>Eukaryota</taxon>
        <taxon>Viridiplantae</taxon>
        <taxon>Streptophyta</taxon>
        <taxon>Embryophyta</taxon>
        <taxon>Bryophyta</taxon>
        <taxon>Sphagnophytina</taxon>
        <taxon>Sphagnopsida</taxon>
        <taxon>Sphagnales</taxon>
        <taxon>Sphagnaceae</taxon>
        <taxon>Sphagnum</taxon>
    </lineage>
</organism>
<evidence type="ECO:0000256" key="2">
    <source>
        <dbReference type="ARBA" id="ARBA00022617"/>
    </source>
</evidence>
<protein>
    <recommendedName>
        <fullName evidence="10">Cytochrome b5 heme-binding domain-containing protein</fullName>
    </recommendedName>
</protein>
<comment type="similarity">
    <text evidence="7">Belongs to the cytochrome b5 family. MAPR subfamily.</text>
</comment>
<keyword evidence="9" id="KW-1133">Transmembrane helix</keyword>
<evidence type="ECO:0000256" key="5">
    <source>
        <dbReference type="ARBA" id="ARBA00022824"/>
    </source>
</evidence>
<evidence type="ECO:0000256" key="6">
    <source>
        <dbReference type="ARBA" id="ARBA00023004"/>
    </source>
</evidence>
<keyword evidence="5" id="KW-0256">Endoplasmic reticulum</keyword>
<evidence type="ECO:0000259" key="10">
    <source>
        <dbReference type="SMART" id="SM01117"/>
    </source>
</evidence>
<proteinExistence type="inferred from homology"/>
<feature type="region of interest" description="Disordered" evidence="8">
    <location>
        <begin position="163"/>
        <end position="211"/>
    </location>
</feature>
<reference evidence="11" key="1">
    <citation type="submission" date="2024-02" db="EMBL/GenBank/DDBJ databases">
        <authorList>
            <consortium name="ELIXIR-Norway"/>
            <consortium name="Elixir Norway"/>
        </authorList>
    </citation>
    <scope>NUCLEOTIDE SEQUENCE</scope>
</reference>
<evidence type="ECO:0000256" key="4">
    <source>
        <dbReference type="ARBA" id="ARBA00022723"/>
    </source>
</evidence>
<dbReference type="PANTHER" id="PTHR10281:SF72">
    <property type="entry name" value="NEUDESIN"/>
    <property type="match status" value="1"/>
</dbReference>
<evidence type="ECO:0000313" key="11">
    <source>
        <dbReference type="EMBL" id="CAK9209583.1"/>
    </source>
</evidence>
<dbReference type="InterPro" id="IPR001199">
    <property type="entry name" value="Cyt_B5-like_heme/steroid-bd"/>
</dbReference>
<dbReference type="InterPro" id="IPR036400">
    <property type="entry name" value="Cyt_B5-like_heme/steroid_sf"/>
</dbReference>
<keyword evidence="9" id="KW-0472">Membrane</keyword>
<dbReference type="SUPFAM" id="SSF55856">
    <property type="entry name" value="Cytochrome b5-like heme/steroid binding domain"/>
    <property type="match status" value="1"/>
</dbReference>
<dbReference type="SMART" id="SM01117">
    <property type="entry name" value="Cyt-b5"/>
    <property type="match status" value="1"/>
</dbReference>
<dbReference type="EMBL" id="OZ019909">
    <property type="protein sequence ID" value="CAK9209583.1"/>
    <property type="molecule type" value="Genomic_DNA"/>
</dbReference>
<dbReference type="Proteomes" id="UP001497512">
    <property type="component" value="Chromosome 17"/>
</dbReference>